<evidence type="ECO:0008006" key="5">
    <source>
        <dbReference type="Google" id="ProtNLM"/>
    </source>
</evidence>
<protein>
    <recommendedName>
        <fullName evidence="5">G-protein coupled receptors family 1 profile domain-containing protein</fullName>
    </recommendedName>
</protein>
<evidence type="ECO:0000256" key="1">
    <source>
        <dbReference type="SAM" id="MobiDB-lite"/>
    </source>
</evidence>
<reference evidence="4" key="1">
    <citation type="submission" date="2011-08" db="EMBL/GenBank/DDBJ databases">
        <authorList>
            <person name="Rombauts S."/>
        </authorList>
    </citation>
    <scope>NUCLEOTIDE SEQUENCE</scope>
    <source>
        <strain evidence="4">London</strain>
    </source>
</reference>
<organism evidence="3 4">
    <name type="scientific">Tetranychus urticae</name>
    <name type="common">Two-spotted spider mite</name>
    <dbReference type="NCBI Taxonomy" id="32264"/>
    <lineage>
        <taxon>Eukaryota</taxon>
        <taxon>Metazoa</taxon>
        <taxon>Ecdysozoa</taxon>
        <taxon>Arthropoda</taxon>
        <taxon>Chelicerata</taxon>
        <taxon>Arachnida</taxon>
        <taxon>Acari</taxon>
        <taxon>Acariformes</taxon>
        <taxon>Trombidiformes</taxon>
        <taxon>Prostigmata</taxon>
        <taxon>Eleutherengona</taxon>
        <taxon>Raphignathae</taxon>
        <taxon>Tetranychoidea</taxon>
        <taxon>Tetranychidae</taxon>
        <taxon>Tetranychus</taxon>
    </lineage>
</organism>
<feature type="region of interest" description="Disordered" evidence="1">
    <location>
        <begin position="214"/>
        <end position="233"/>
    </location>
</feature>
<feature type="transmembrane region" description="Helical" evidence="2">
    <location>
        <begin position="118"/>
        <end position="138"/>
    </location>
</feature>
<proteinExistence type="predicted"/>
<keyword evidence="2" id="KW-1133">Transmembrane helix</keyword>
<keyword evidence="2" id="KW-0472">Membrane</keyword>
<dbReference type="AlphaFoldDB" id="T1JYT0"/>
<evidence type="ECO:0000313" key="3">
    <source>
        <dbReference type="EnsemblMetazoa" id="tetur03g01450.1"/>
    </source>
</evidence>
<evidence type="ECO:0000313" key="4">
    <source>
        <dbReference type="Proteomes" id="UP000015104"/>
    </source>
</evidence>
<dbReference type="HOGENOM" id="CLU_1027883_0_0_1"/>
<keyword evidence="4" id="KW-1185">Reference proteome</keyword>
<dbReference type="EMBL" id="CAEY01001109">
    <property type="status" value="NOT_ANNOTATED_CDS"/>
    <property type="molecule type" value="Genomic_DNA"/>
</dbReference>
<name>T1JYT0_TETUR</name>
<dbReference type="EnsemblMetazoa" id="tetur03g01450.1">
    <property type="protein sequence ID" value="tetur03g01450.1"/>
    <property type="gene ID" value="tetur03g01450"/>
</dbReference>
<evidence type="ECO:0000256" key="2">
    <source>
        <dbReference type="SAM" id="Phobius"/>
    </source>
</evidence>
<accession>T1JYT0</accession>
<feature type="transmembrane region" description="Helical" evidence="2">
    <location>
        <begin position="6"/>
        <end position="29"/>
    </location>
</feature>
<keyword evidence="2" id="KW-0812">Transmembrane</keyword>
<feature type="transmembrane region" description="Helical" evidence="2">
    <location>
        <begin position="41"/>
        <end position="66"/>
    </location>
</feature>
<reference evidence="3" key="2">
    <citation type="submission" date="2015-06" db="UniProtKB">
        <authorList>
            <consortium name="EnsemblMetazoa"/>
        </authorList>
    </citation>
    <scope>IDENTIFICATION</scope>
</reference>
<sequence>MDTLAYGWLSNCAIAPAIGALSVWILFMFNIYRSEWRNVDIFLVLITLQQLLSCSSIFAYSLVNIIRSRVETSCNLTVWSLTTLRIFQLSTIGSLAMDRALTLKWPYKYRFSVRSNQICYHVVVLALMSGLVGVADAVNNAIQSYSIFSWNLDHPNELSKQPCMQFKSTFMGHSCNRDTNDSTRSTPKSKMLPNSRISSFGDLAIENLGSNDNITNSKYHSPSSMGSGGGSGGNEGVGVGVGVVSVNGGATGTGSHNSLQRFYSISKEESI</sequence>
<feature type="region of interest" description="Disordered" evidence="1">
    <location>
        <begin position="175"/>
        <end position="194"/>
    </location>
</feature>
<dbReference type="Proteomes" id="UP000015104">
    <property type="component" value="Unassembled WGS sequence"/>
</dbReference>